<evidence type="ECO:0000256" key="18">
    <source>
        <dbReference type="ARBA" id="ARBA00049504"/>
    </source>
</evidence>
<evidence type="ECO:0000313" key="22">
    <source>
        <dbReference type="Proteomes" id="UP000199076"/>
    </source>
</evidence>
<accession>A0A1G7TM63</accession>
<organism evidence="21 22">
    <name type="scientific">Halorientalis regularis</name>
    <dbReference type="NCBI Taxonomy" id="660518"/>
    <lineage>
        <taxon>Archaea</taxon>
        <taxon>Methanobacteriati</taxon>
        <taxon>Methanobacteriota</taxon>
        <taxon>Stenosarchaea group</taxon>
        <taxon>Halobacteria</taxon>
        <taxon>Halobacteriales</taxon>
        <taxon>Haloarculaceae</taxon>
        <taxon>Halorientalis</taxon>
    </lineage>
</organism>
<evidence type="ECO:0000256" key="19">
    <source>
        <dbReference type="HAMAP-Rule" id="MF_00719"/>
    </source>
</evidence>
<keyword evidence="8 19" id="KW-0169">Cobalamin biosynthesis</keyword>
<comment type="cofactor">
    <cofactor evidence="1 19">
        <name>Mg(2+)</name>
        <dbReference type="ChEBI" id="CHEBI:18420"/>
    </cofactor>
</comment>
<comment type="subcellular location">
    <subcellularLocation>
        <location evidence="2 19">Cell membrane</location>
        <topology evidence="2 19">Multi-pass membrane protein</topology>
    </subcellularLocation>
</comment>
<comment type="catalytic activity">
    <reaction evidence="18 19">
        <text>alpha-ribazole 5'-phosphate + adenosylcob(III)inamide-GDP = adenosylcob(III)alamin 5'-phosphate + GMP + H(+)</text>
        <dbReference type="Rhea" id="RHEA:23560"/>
        <dbReference type="ChEBI" id="CHEBI:15378"/>
        <dbReference type="ChEBI" id="CHEBI:57918"/>
        <dbReference type="ChEBI" id="CHEBI:58115"/>
        <dbReference type="ChEBI" id="CHEBI:60487"/>
        <dbReference type="ChEBI" id="CHEBI:60493"/>
        <dbReference type="EC" id="2.7.8.26"/>
    </reaction>
</comment>
<comment type="catalytic activity">
    <reaction evidence="17 19">
        <text>alpha-ribazole + adenosylcob(III)inamide-GDP = adenosylcob(III)alamin + GMP + H(+)</text>
        <dbReference type="Rhea" id="RHEA:16049"/>
        <dbReference type="ChEBI" id="CHEBI:10329"/>
        <dbReference type="ChEBI" id="CHEBI:15378"/>
        <dbReference type="ChEBI" id="CHEBI:18408"/>
        <dbReference type="ChEBI" id="CHEBI:58115"/>
        <dbReference type="ChEBI" id="CHEBI:60487"/>
        <dbReference type="EC" id="2.7.8.26"/>
    </reaction>
</comment>
<dbReference type="EMBL" id="FNBK01000027">
    <property type="protein sequence ID" value="SDG36365.1"/>
    <property type="molecule type" value="Genomic_DNA"/>
</dbReference>
<evidence type="ECO:0000256" key="8">
    <source>
        <dbReference type="ARBA" id="ARBA00022573"/>
    </source>
</evidence>
<feature type="transmembrane region" description="Helical" evidence="19">
    <location>
        <begin position="100"/>
        <end position="116"/>
    </location>
</feature>
<evidence type="ECO:0000256" key="10">
    <source>
        <dbReference type="ARBA" id="ARBA00022692"/>
    </source>
</evidence>
<dbReference type="HAMAP" id="MF_00719">
    <property type="entry name" value="CobS"/>
    <property type="match status" value="1"/>
</dbReference>
<evidence type="ECO:0000256" key="3">
    <source>
        <dbReference type="ARBA" id="ARBA00004663"/>
    </source>
</evidence>
<evidence type="ECO:0000256" key="9">
    <source>
        <dbReference type="ARBA" id="ARBA00022679"/>
    </source>
</evidence>
<dbReference type="NCBIfam" id="TIGR00317">
    <property type="entry name" value="cobS"/>
    <property type="match status" value="1"/>
</dbReference>
<dbReference type="Pfam" id="PF02654">
    <property type="entry name" value="CobS"/>
    <property type="match status" value="1"/>
</dbReference>
<evidence type="ECO:0000256" key="14">
    <source>
        <dbReference type="ARBA" id="ARBA00025228"/>
    </source>
</evidence>
<evidence type="ECO:0000256" key="17">
    <source>
        <dbReference type="ARBA" id="ARBA00048623"/>
    </source>
</evidence>
<comment type="function">
    <text evidence="14 19">Joins adenosylcobinamide-GDP and alpha-ribazole to generate adenosylcobalamin (Ado-cobalamin). Also synthesizes adenosylcobalamin 5'-phosphate from adenosylcobinamide-GDP and alpha-ribazole 5'-phosphate.</text>
</comment>
<evidence type="ECO:0000256" key="15">
    <source>
        <dbReference type="ARBA" id="ARBA00032605"/>
    </source>
</evidence>
<keyword evidence="12 19" id="KW-1133">Transmembrane helix</keyword>
<keyword evidence="10 19" id="KW-0812">Transmembrane</keyword>
<dbReference type="GO" id="GO:0008818">
    <property type="term" value="F:cobalamin 5'-phosphate synthase activity"/>
    <property type="evidence" value="ECO:0007669"/>
    <property type="project" value="UniProtKB-UniRule"/>
</dbReference>
<feature type="transmembrane region" description="Helical" evidence="19">
    <location>
        <begin position="75"/>
        <end position="94"/>
    </location>
</feature>
<evidence type="ECO:0000256" key="7">
    <source>
        <dbReference type="ARBA" id="ARBA00022475"/>
    </source>
</evidence>
<evidence type="ECO:0000256" key="5">
    <source>
        <dbReference type="ARBA" id="ARBA00013200"/>
    </source>
</evidence>
<keyword evidence="7 19" id="KW-1003">Cell membrane</keyword>
<evidence type="ECO:0000256" key="13">
    <source>
        <dbReference type="ARBA" id="ARBA00023136"/>
    </source>
</evidence>
<keyword evidence="13 19" id="KW-0472">Membrane</keyword>
<dbReference type="UniPathway" id="UPA00148">
    <property type="reaction ID" value="UER00238"/>
</dbReference>
<dbReference type="EC" id="2.7.8.26" evidence="5 19"/>
<keyword evidence="11 19" id="KW-0460">Magnesium</keyword>
<gene>
    <name evidence="19" type="primary">cobS</name>
    <name evidence="21" type="ORF">SAMN05216218_12712</name>
</gene>
<keyword evidence="9 19" id="KW-0808">Transferase</keyword>
<evidence type="ECO:0000256" key="11">
    <source>
        <dbReference type="ARBA" id="ARBA00022842"/>
    </source>
</evidence>
<dbReference type="GO" id="GO:0051073">
    <property type="term" value="F:adenosylcobinamide-GDP ribazoletransferase activity"/>
    <property type="evidence" value="ECO:0007669"/>
    <property type="project" value="UniProtKB-UniRule"/>
</dbReference>
<feature type="transmembrane region" description="Helical" evidence="19">
    <location>
        <begin position="178"/>
        <end position="201"/>
    </location>
</feature>
<comment type="pathway">
    <text evidence="3 19">Cofactor biosynthesis; adenosylcobalamin biosynthesis; adenosylcobalamin from cob(II)yrinate a,c-diamide: step 7/7.</text>
</comment>
<dbReference type="InterPro" id="IPR003805">
    <property type="entry name" value="CobS"/>
</dbReference>
<reference evidence="22" key="1">
    <citation type="submission" date="2016-10" db="EMBL/GenBank/DDBJ databases">
        <authorList>
            <person name="Varghese N."/>
            <person name="Submissions S."/>
        </authorList>
    </citation>
    <scope>NUCLEOTIDE SEQUENCE [LARGE SCALE GENOMIC DNA]</scope>
    <source>
        <strain evidence="22">IBRC-M 10760</strain>
    </source>
</reference>
<evidence type="ECO:0000256" key="1">
    <source>
        <dbReference type="ARBA" id="ARBA00001946"/>
    </source>
</evidence>
<keyword evidence="22" id="KW-1185">Reference proteome</keyword>
<evidence type="ECO:0000256" key="4">
    <source>
        <dbReference type="ARBA" id="ARBA00010561"/>
    </source>
</evidence>
<comment type="similarity">
    <text evidence="4 19">Belongs to the CobS family.</text>
</comment>
<evidence type="ECO:0000256" key="20">
    <source>
        <dbReference type="SAM" id="MobiDB-lite"/>
    </source>
</evidence>
<evidence type="ECO:0000256" key="12">
    <source>
        <dbReference type="ARBA" id="ARBA00022989"/>
    </source>
</evidence>
<dbReference type="AlphaFoldDB" id="A0A1G7TM63"/>
<evidence type="ECO:0000313" key="21">
    <source>
        <dbReference type="EMBL" id="SDG36365.1"/>
    </source>
</evidence>
<dbReference type="PANTHER" id="PTHR34148">
    <property type="entry name" value="ADENOSYLCOBINAMIDE-GDP RIBAZOLETRANSFERASE"/>
    <property type="match status" value="1"/>
</dbReference>
<evidence type="ECO:0000256" key="2">
    <source>
        <dbReference type="ARBA" id="ARBA00004651"/>
    </source>
</evidence>
<sequence length="294" mass="29148">MSDDSVTRDDTSDDTASDASHGDPSAGTEATVEPADPRGSLSTRIVDAVRGSLGFLTRFPVGTDRRAWDAFRRTPAAFVPVGYLVGALAAVPVLLPLPTATAAVLFPLGLVALTGINHADGVADVGDAAVVHGGEDPVAARRRVLKDSAVGVGGTLALALLVAALVAAGAALAGLPAFPALAVVVAAAVSAKLGMAMVACLGTAPADGLGAQLTRVSGRRDLLVPVTLALPAGVLTLPSPAAGVALGAGVLTTLVCWRWADARLGGVNGDVFGAANELARVVALHAGVIAWTLS</sequence>
<name>A0A1G7TM63_9EURY</name>
<dbReference type="Proteomes" id="UP000199076">
    <property type="component" value="Unassembled WGS sequence"/>
</dbReference>
<evidence type="ECO:0000256" key="6">
    <source>
        <dbReference type="ARBA" id="ARBA00015850"/>
    </source>
</evidence>
<feature type="transmembrane region" description="Helical" evidence="19">
    <location>
        <begin position="149"/>
        <end position="172"/>
    </location>
</feature>
<feature type="compositionally biased region" description="Basic and acidic residues" evidence="20">
    <location>
        <begin position="1"/>
        <end position="10"/>
    </location>
</feature>
<feature type="region of interest" description="Disordered" evidence="20">
    <location>
        <begin position="1"/>
        <end position="39"/>
    </location>
</feature>
<dbReference type="PANTHER" id="PTHR34148:SF1">
    <property type="entry name" value="ADENOSYLCOBINAMIDE-GDP RIBAZOLETRANSFERASE"/>
    <property type="match status" value="1"/>
</dbReference>
<evidence type="ECO:0000256" key="16">
    <source>
        <dbReference type="ARBA" id="ARBA00032853"/>
    </source>
</evidence>
<feature type="transmembrane region" description="Helical" evidence="19">
    <location>
        <begin position="222"/>
        <end position="238"/>
    </location>
</feature>
<proteinExistence type="inferred from homology"/>
<dbReference type="GO" id="GO:0009236">
    <property type="term" value="P:cobalamin biosynthetic process"/>
    <property type="evidence" value="ECO:0007669"/>
    <property type="project" value="UniProtKB-UniRule"/>
</dbReference>
<dbReference type="STRING" id="660518.SAMN05216218_12712"/>
<dbReference type="GO" id="GO:0005886">
    <property type="term" value="C:plasma membrane"/>
    <property type="evidence" value="ECO:0007669"/>
    <property type="project" value="UniProtKB-SubCell"/>
</dbReference>
<protein>
    <recommendedName>
        <fullName evidence="6 19">Adenosylcobinamide-GDP ribazoletransferase</fullName>
        <ecNumber evidence="5 19">2.7.8.26</ecNumber>
    </recommendedName>
    <alternativeName>
        <fullName evidence="16 19">Cobalamin synthase</fullName>
    </alternativeName>
    <alternativeName>
        <fullName evidence="15 19">Cobalamin-5'-phosphate synthase</fullName>
    </alternativeName>
</protein>